<comment type="caution">
    <text evidence="9">The sequence shown here is derived from an EMBL/GenBank/DDBJ whole genome shotgun (WGS) entry which is preliminary data.</text>
</comment>
<feature type="domain" description="C2" evidence="8">
    <location>
        <begin position="1606"/>
        <end position="1757"/>
    </location>
</feature>
<reference evidence="10" key="1">
    <citation type="journal article" date="2015" name="PLoS Genet.">
        <title>Genome Sequence and Transcriptome Analyses of Chrysochromulina tobin: Metabolic Tools for Enhanced Algal Fitness in the Prominent Order Prymnesiales (Haptophyceae).</title>
        <authorList>
            <person name="Hovde B.T."/>
            <person name="Deodato C.R."/>
            <person name="Hunsperger H.M."/>
            <person name="Ryken S.A."/>
            <person name="Yost W."/>
            <person name="Jha R.K."/>
            <person name="Patterson J."/>
            <person name="Monnat R.J. Jr."/>
            <person name="Barlow S.B."/>
            <person name="Starkenburg S.R."/>
            <person name="Cattolico R.A."/>
        </authorList>
    </citation>
    <scope>NUCLEOTIDE SEQUENCE</scope>
    <source>
        <strain evidence="10">CCMP291</strain>
    </source>
</reference>
<keyword evidence="10" id="KW-1185">Reference proteome</keyword>
<dbReference type="GO" id="GO:0007009">
    <property type="term" value="P:plasma membrane organization"/>
    <property type="evidence" value="ECO:0007669"/>
    <property type="project" value="TreeGrafter"/>
</dbReference>
<feature type="region of interest" description="Disordered" evidence="7">
    <location>
        <begin position="2282"/>
        <end position="2314"/>
    </location>
</feature>
<feature type="compositionally biased region" description="Basic and acidic residues" evidence="7">
    <location>
        <begin position="161"/>
        <end position="173"/>
    </location>
</feature>
<evidence type="ECO:0000256" key="1">
    <source>
        <dbReference type="ARBA" id="ARBA00004167"/>
    </source>
</evidence>
<dbReference type="InterPro" id="IPR000008">
    <property type="entry name" value="C2_dom"/>
</dbReference>
<feature type="domain" description="C2" evidence="8">
    <location>
        <begin position="1347"/>
        <end position="1484"/>
    </location>
</feature>
<dbReference type="Proteomes" id="UP000037460">
    <property type="component" value="Unassembled WGS sequence"/>
</dbReference>
<dbReference type="InterPro" id="IPR037721">
    <property type="entry name" value="Ferlin"/>
</dbReference>
<feature type="compositionally biased region" description="Acidic residues" evidence="7">
    <location>
        <begin position="687"/>
        <end position="703"/>
    </location>
</feature>
<dbReference type="PROSITE" id="PS50096">
    <property type="entry name" value="IQ"/>
    <property type="match status" value="1"/>
</dbReference>
<accession>A0A0M0K133</accession>
<dbReference type="PANTHER" id="PTHR12546:SF33">
    <property type="entry name" value="SPERM VESICLE FUSION PROTEIN FER-1"/>
    <property type="match status" value="1"/>
</dbReference>
<feature type="compositionally biased region" description="Low complexity" evidence="7">
    <location>
        <begin position="2282"/>
        <end position="2306"/>
    </location>
</feature>
<dbReference type="OrthoDB" id="270970at2759"/>
<organism evidence="9 10">
    <name type="scientific">Chrysochromulina tobinii</name>
    <dbReference type="NCBI Taxonomy" id="1460289"/>
    <lineage>
        <taxon>Eukaryota</taxon>
        <taxon>Haptista</taxon>
        <taxon>Haptophyta</taxon>
        <taxon>Prymnesiophyceae</taxon>
        <taxon>Prymnesiales</taxon>
        <taxon>Chrysochromulinaceae</taxon>
        <taxon>Chrysochromulina</taxon>
    </lineage>
</organism>
<sequence length="3150" mass="351969">MRTRHPEAFSAEDPAHWTNRIGEPTGDADADCLTPDEWASSSQAAPEGWEWVDQRWMVDAFHNEKISSRQGWLYAPNFEVLRRNLIDGTSIGELEYSAQVKSAAESGPRTLGTPLPVRWRRWVRRRKRSDGADEALEEAQKEAGTFDIAAAAARRIQRRPSSKERAVPKREFKPGNWGQQTGRKDPSKGGRADRAAGGLAQEVEETDIVCEGWLRQLNKRQLGAKHEPASRWKQVYAILIRGTSFGVGTLVITESFEACPYKVLSHVEGGSPQCNKGISGLHANASPFIPDAVCRAMSPKKRLSCFGIGSKHGRREHTMVCALSAGDAQRWILALNSLEGEESQPGALVVKIIGATTEHMFNDDDLPSSSLNLDLQSGNMFADMMALHRNGSSEPIYASVRLGLGDRVETKRCKAELPVRPEEETSETRELASALQVGNDPERPGRRLPVYVWKDAKFLFHNVFDDKARVTVVVATQGPFLGGLGEHALGQLDFTLHDLTEAEAWIPNPPPQYGPRKAEPTHALAFPTDSTLPIKIVTKGAMCGAIKLEVSWVPGTEGRSAGKPEDDEMDDKTDRALRKYLAHAYKERTKDNEHGEKTPDGLRIYTPEELLPIKLLSKQEESTLAFPATTPVSALVKGASLLKSTVKYATGYKRDHRLRRAGGSAAAAQGSASKADLEGGLLGEEAPLLDDEGGDEAKDDEEGGFASLSGVSSSVKTLMRQVQLEEAKTGEYQLRVHVLEARGLVAKDLTGTSDPYVKIKAFGQERYSQVRYKSVAPVWDENLFIIEKDVSHSRLDREQIEISVWDWNLMGEDLIGSYFVDASWLYFNNAEHRIFRKWLVLTAPAESREGGLFLDDSKEGAQGYLQVTIQLIGPGDELIGSSPEEEKAAIEQEIRTAEEAAKNRKQPETKRKGVRILPAAAASAATAAGSSIVMTNKKKRADGQMTAMLRSPSDQIKTTRVYLRVGVHRATGLPDLDTPLFPSSEHLKGGRIDAYAKIEFAGNVAKTETIQSNQPVWNSEYWMPVLWPCSGQQLRVSILDADTFKEDDMVGEPIIIDFDDIMYGHVAELAWYNLYGVGSKAARISSSWFGAGRERREIHRYQREYTSEWQGKVLLELHVLDPNLQGSHTPTKRGGLLDLADVGKRRPELPEKVLTRTIPKLTAEQESIMRLTQYELRALVLEGCNLGANPDNVIIEIAIEDHTYVSKAPIVRANIATWRVDDDNVANDPFAIADDLHNDLQMPTLAARGELRKVNSARLLELPEVTKKSRESLPTVFVYLTRQSTAERTHFARFRFEELVARGLGFAPLWVRMRSTSPMPIRPGEPPPAVLISMGLGCEPAISNKNAFPWPPVPLPMRTTLEAYELRVHLYQARGLPARSDDGLLDPYVVVSLAGTKAKNRKGYERSTIVTSTKDPLWFETLTLQAWLPPLELAPQIVIEVWDQQNISVAEIEPTKQRDASFVGCCILSLRAVPISVRSEDEKPRSPKEKMGQAQWMELLESDTHASGGQVLISMELLPLDPFTKQEQTKTDDSARHNLLSIVRAPFSGKKPSPLVEPNEASKLPFIPTKLHPRLWNPPIQTALLLPDRGATPLARAPALKPSKEPLPEELDKLGIQPAGQPARLHLVVMGLRGLKLPESVGHLALAVLRSTVSRGVPRLEATTANPYVEIDVGVFQRAVDKAVTRTPPSIEPSARSPNYFTHLMLGVALADDDMFAPTVNVKVYDKVFGGLAKPLIGSCSFSLKGRLEAASQDLKTAEELQHEIAGAKVIQRFFRGLATRQRLRATQKTPSPSRAFVDAQAGAASYWRERRDVSVAPAQTADEPIEVEDLLAGSENVFNVHALWRAPIRLTPEGQIQDHVLAELLRELGASVPVDLAGRVAYAASKRFKHHKKMLLCEAVTDVLEELMTASGQTERELAANRRKSLQRVAKAARDAPTATGGAAGRVPVSGAPKPDPDLVKAKIPPLLVSQLFHYSYAIDGVLVTKGGRADLADLGRCDLGLKWKEVVVQEGGISLVATAVGVETITSERLRELEGLEITNLRLVKALKEKIEAKERQLEFTKDELERLRLVGLRPASFVRVPSSLAPGAETQEERIFFPDDVTDPSNIFEPRGWPPMLLPATLPAMLRARFDSSRRSDAFMRSLCRFLALVLAKVLVERIARLRVEIVETWENERKTPGRGWSAENLLPCDPPRWSEVGSALSHPDRRQFVPPAQWVATPKRFFEREPGWTWVDSEWAREEWRYAVAFEEGGKIALFDQGHFDVIRLTAGAFEQVTAETAPASAPASEAAAPAAAVTGSSATTPEGDENEDDGAMLACGLVWKDVGIAKPDVPPTFELNSLSELASRLSQKQAAARLDNVTLRPTFTQEEWDKLLSEDEYLDSPLVLDMRHFIKSADSDNYFRPAITIAWDTARKKACTTALEILRDVCLLGPSAELLGLRTAIVFERAELDGFNLDLESLERIDYINLGDESEPHFWQPRRRRRKAPPTLEQVLLETAKDSQRYSAAERTANTARIWQAMSLCKAKHVFARWARFVAEMKAPTAIELLRQLATVRREKKRRYERLKKIEGSIKPDRSRRLEVAQASIVEIDEEVKHIERLLALRRAIHWWRQRTERADESKHHRDSPLKTAIEKRRQLEEIAQKGIDECEAAMRELLQRKASLLRELRRLEGQRKRKESVRLEKQLLKTNLEALEEKLEEVIERLARYEDALDSEQLAVPEYMLCRKRIYHEAERVLQLENLPYLRFPIRSGQGVNESEVGVLKAMVVLLPENQEAGEFGLLKDHHQNIADQLTNCNSYVVRLYVLRALNLLGSSDDGNVDAYLKICVGQKEVVNTRSRFIKDCFNTAHFFEVAEFVIEVPGDALVTVEVWDRDFFAPRDALVGATILDLEDRVYSPMYTHAELGASSPRPPLEWRLLYQPHYRTPTGTVEMWCEILSPESAEEMPVVDIKPPEEAQWELRVIVWQLEGVRGDLPGMDMGDMADFQVAVAMGGTDLPIQRTDTHWRARSGKASFNWRLKFPVTLSEHMKYQRLTVQLWDRDILTSDYMIGDATLNLDKWFRRTFKKRKRRSIYWDGDRDPRLESWDPNQQGIKAMLSGLMEGLLGGVKSVQDVLAPDPEVERAKLWIPLETAGGEDAGRLLLRSLHT</sequence>
<feature type="region of interest" description="Disordered" evidence="7">
    <location>
        <begin position="1"/>
        <end position="30"/>
    </location>
</feature>
<feature type="domain" description="C2" evidence="8">
    <location>
        <begin position="714"/>
        <end position="835"/>
    </location>
</feature>
<dbReference type="SMART" id="SM00233">
    <property type="entry name" value="PH"/>
    <property type="match status" value="1"/>
</dbReference>
<evidence type="ECO:0000313" key="10">
    <source>
        <dbReference type="Proteomes" id="UP000037460"/>
    </source>
</evidence>
<dbReference type="PANTHER" id="PTHR12546">
    <property type="entry name" value="FER-1-LIKE"/>
    <property type="match status" value="1"/>
</dbReference>
<keyword evidence="3" id="KW-0677">Repeat</keyword>
<dbReference type="InterPro" id="IPR035892">
    <property type="entry name" value="C2_domain_sf"/>
</dbReference>
<dbReference type="CDD" id="cd00030">
    <property type="entry name" value="C2"/>
    <property type="match status" value="1"/>
</dbReference>
<evidence type="ECO:0000256" key="3">
    <source>
        <dbReference type="ARBA" id="ARBA00022737"/>
    </source>
</evidence>
<keyword evidence="2" id="KW-0812">Transmembrane</keyword>
<feature type="compositionally biased region" description="Low complexity" evidence="7">
    <location>
        <begin position="661"/>
        <end position="674"/>
    </location>
</feature>
<evidence type="ECO:0000256" key="4">
    <source>
        <dbReference type="ARBA" id="ARBA00022989"/>
    </source>
</evidence>
<feature type="coiled-coil region" evidence="6">
    <location>
        <begin position="2649"/>
        <end position="2721"/>
    </location>
</feature>
<dbReference type="SMART" id="SM01202">
    <property type="entry name" value="FerI"/>
    <property type="match status" value="1"/>
</dbReference>
<dbReference type="GO" id="GO:0016020">
    <property type="term" value="C:membrane"/>
    <property type="evidence" value="ECO:0007669"/>
    <property type="project" value="UniProtKB-SubCell"/>
</dbReference>
<feature type="domain" description="C2" evidence="8">
    <location>
        <begin position="2784"/>
        <end position="2907"/>
    </location>
</feature>
<feature type="region of interest" description="Disordered" evidence="7">
    <location>
        <begin position="154"/>
        <end position="198"/>
    </location>
</feature>
<gene>
    <name evidence="9" type="ORF">Ctob_010003</name>
</gene>
<dbReference type="Pfam" id="PF00168">
    <property type="entry name" value="C2"/>
    <property type="match status" value="5"/>
</dbReference>
<keyword evidence="5" id="KW-0472">Membrane</keyword>
<feature type="domain" description="C2" evidence="8">
    <location>
        <begin position="941"/>
        <end position="1072"/>
    </location>
</feature>
<dbReference type="PROSITE" id="PS50004">
    <property type="entry name" value="C2"/>
    <property type="match status" value="6"/>
</dbReference>
<dbReference type="EMBL" id="JWZX01001804">
    <property type="protein sequence ID" value="KOO32312.1"/>
    <property type="molecule type" value="Genomic_DNA"/>
</dbReference>
<evidence type="ECO:0000259" key="8">
    <source>
        <dbReference type="PROSITE" id="PS50004"/>
    </source>
</evidence>
<proteinExistence type="predicted"/>
<evidence type="ECO:0000256" key="2">
    <source>
        <dbReference type="ARBA" id="ARBA00022692"/>
    </source>
</evidence>
<dbReference type="InterPro" id="IPR001849">
    <property type="entry name" value="PH_domain"/>
</dbReference>
<feature type="region of interest" description="Disordered" evidence="7">
    <location>
        <begin position="1934"/>
        <end position="1953"/>
    </location>
</feature>
<evidence type="ECO:0000256" key="6">
    <source>
        <dbReference type="SAM" id="Coils"/>
    </source>
</evidence>
<keyword evidence="6" id="KW-0175">Coiled coil</keyword>
<feature type="region of interest" description="Disordered" evidence="7">
    <location>
        <begin position="660"/>
        <end position="705"/>
    </location>
</feature>
<evidence type="ECO:0000256" key="7">
    <source>
        <dbReference type="SAM" id="MobiDB-lite"/>
    </source>
</evidence>
<dbReference type="Gene3D" id="2.60.40.150">
    <property type="entry name" value="C2 domain"/>
    <property type="match status" value="5"/>
</dbReference>
<feature type="domain" description="C2" evidence="8">
    <location>
        <begin position="2944"/>
        <end position="3074"/>
    </location>
</feature>
<dbReference type="InterPro" id="IPR012968">
    <property type="entry name" value="FerIin_dom"/>
</dbReference>
<feature type="compositionally biased region" description="Basic and acidic residues" evidence="7">
    <location>
        <begin position="182"/>
        <end position="194"/>
    </location>
</feature>
<evidence type="ECO:0000313" key="9">
    <source>
        <dbReference type="EMBL" id="KOO32312.1"/>
    </source>
</evidence>
<keyword evidence="4" id="KW-1133">Transmembrane helix</keyword>
<name>A0A0M0K133_9EUKA</name>
<dbReference type="SMART" id="SM00239">
    <property type="entry name" value="C2"/>
    <property type="match status" value="6"/>
</dbReference>
<protein>
    <submittedName>
        <fullName evidence="9">C2 domain containing protein</fullName>
    </submittedName>
</protein>
<dbReference type="SUPFAM" id="SSF49562">
    <property type="entry name" value="C2 domain (Calcium/lipid-binding domain, CaLB)"/>
    <property type="match status" value="5"/>
</dbReference>
<feature type="coiled-coil region" evidence="6">
    <location>
        <begin position="2046"/>
        <end position="2073"/>
    </location>
</feature>
<evidence type="ECO:0000256" key="5">
    <source>
        <dbReference type="ARBA" id="ARBA00023136"/>
    </source>
</evidence>
<feature type="coiled-coil region" evidence="6">
    <location>
        <begin position="2551"/>
        <end position="2603"/>
    </location>
</feature>
<comment type="subcellular location">
    <subcellularLocation>
        <location evidence="1">Membrane</location>
        <topology evidence="1">Single-pass membrane protein</topology>
    </subcellularLocation>
</comment>